<evidence type="ECO:0000256" key="5">
    <source>
        <dbReference type="ARBA" id="ARBA00023004"/>
    </source>
</evidence>
<reference evidence="9 10" key="1">
    <citation type="submission" date="2018-09" db="EMBL/GenBank/DDBJ databases">
        <title>Genome comparison of Alicycliphilus sp. BQ1, a polyurethanolytic bacterium, with its closest phylogenetic relatives Alicycliphilus denitrificans BC and K601, unable to attack polyurethane.</title>
        <authorList>
            <person name="Loza-Tavera H."/>
            <person name="Lozano L."/>
            <person name="Cevallos M."/>
            <person name="Maya-Lucas O."/>
            <person name="Garcia-Mena J."/>
            <person name="Hernandez J."/>
        </authorList>
    </citation>
    <scope>NUCLEOTIDE SEQUENCE [LARGE SCALE GENOMIC DNA]</scope>
    <source>
        <strain evidence="9 10">BQ1</strain>
    </source>
</reference>
<gene>
    <name evidence="9" type="ORF">CE154_012120</name>
</gene>
<dbReference type="SUPFAM" id="SSF46626">
    <property type="entry name" value="Cytochrome c"/>
    <property type="match status" value="1"/>
</dbReference>
<dbReference type="Gene3D" id="1.10.760.10">
    <property type="entry name" value="Cytochrome c-like domain"/>
    <property type="match status" value="1"/>
</dbReference>
<dbReference type="PROSITE" id="PS51007">
    <property type="entry name" value="CYTC"/>
    <property type="match status" value="1"/>
</dbReference>
<dbReference type="GO" id="GO:0020037">
    <property type="term" value="F:heme binding"/>
    <property type="evidence" value="ECO:0007669"/>
    <property type="project" value="InterPro"/>
</dbReference>
<evidence type="ECO:0000256" key="2">
    <source>
        <dbReference type="ARBA" id="ARBA00022617"/>
    </source>
</evidence>
<dbReference type="InterPro" id="IPR036909">
    <property type="entry name" value="Cyt_c-like_dom_sf"/>
</dbReference>
<dbReference type="PRINTS" id="PR00604">
    <property type="entry name" value="CYTCHRMECIAB"/>
</dbReference>
<dbReference type="GO" id="GO:0046872">
    <property type="term" value="F:metal ion binding"/>
    <property type="evidence" value="ECO:0007669"/>
    <property type="project" value="UniProtKB-KW"/>
</dbReference>
<feature type="signal peptide" evidence="7">
    <location>
        <begin position="1"/>
        <end position="19"/>
    </location>
</feature>
<dbReference type="RefSeq" id="WP_094438305.1">
    <property type="nucleotide sequence ID" value="NZ_NKDB02000002.1"/>
</dbReference>
<evidence type="ECO:0000256" key="4">
    <source>
        <dbReference type="ARBA" id="ARBA00022982"/>
    </source>
</evidence>
<feature type="chain" id="PRO_5018787300" evidence="7">
    <location>
        <begin position="20"/>
        <end position="137"/>
    </location>
</feature>
<accession>A0A3R7HP06</accession>
<dbReference type="PANTHER" id="PTHR11961">
    <property type="entry name" value="CYTOCHROME C"/>
    <property type="match status" value="1"/>
</dbReference>
<evidence type="ECO:0000313" key="9">
    <source>
        <dbReference type="EMBL" id="RKJ96754.1"/>
    </source>
</evidence>
<keyword evidence="5 6" id="KW-0408">Iron</keyword>
<name>A0A3R7HP06_9BURK</name>
<dbReference type="Pfam" id="PF00034">
    <property type="entry name" value="Cytochrom_C"/>
    <property type="match status" value="1"/>
</dbReference>
<evidence type="ECO:0000256" key="1">
    <source>
        <dbReference type="ARBA" id="ARBA00022448"/>
    </source>
</evidence>
<evidence type="ECO:0000313" key="10">
    <source>
        <dbReference type="Proteomes" id="UP000216225"/>
    </source>
</evidence>
<dbReference type="GO" id="GO:0009055">
    <property type="term" value="F:electron transfer activity"/>
    <property type="evidence" value="ECO:0007669"/>
    <property type="project" value="InterPro"/>
</dbReference>
<dbReference type="InterPro" id="IPR009056">
    <property type="entry name" value="Cyt_c-like_dom"/>
</dbReference>
<keyword evidence="2 6" id="KW-0349">Heme</keyword>
<dbReference type="AlphaFoldDB" id="A0A3R7HP06"/>
<keyword evidence="1" id="KW-0813">Transport</keyword>
<keyword evidence="7" id="KW-0732">Signal</keyword>
<evidence type="ECO:0000256" key="3">
    <source>
        <dbReference type="ARBA" id="ARBA00022723"/>
    </source>
</evidence>
<keyword evidence="3 6" id="KW-0479">Metal-binding</keyword>
<protein>
    <submittedName>
        <fullName evidence="9">Cytochrome C</fullName>
    </submittedName>
</protein>
<sequence length="137" mass="14086">MTRLALLAWACGLPLAAAAAPAALSAPEAAQLARGEQVYARCAACHAIEGNRTGPQHCGLFGRRAGTAPGFDGYSGAMRASGIVWDARTLDLFLKDPPATVPGTAMGYAGVKDDGDRAALIAWLRHATRPGAACTPR</sequence>
<evidence type="ECO:0000256" key="6">
    <source>
        <dbReference type="PROSITE-ProRule" id="PRU00433"/>
    </source>
</evidence>
<organism evidence="9 10">
    <name type="scientific">Alicycliphilus denitrificans</name>
    <dbReference type="NCBI Taxonomy" id="179636"/>
    <lineage>
        <taxon>Bacteria</taxon>
        <taxon>Pseudomonadati</taxon>
        <taxon>Pseudomonadota</taxon>
        <taxon>Betaproteobacteria</taxon>
        <taxon>Burkholderiales</taxon>
        <taxon>Comamonadaceae</taxon>
        <taxon>Alicycliphilus</taxon>
    </lineage>
</organism>
<feature type="domain" description="Cytochrome c" evidence="8">
    <location>
        <begin position="30"/>
        <end position="128"/>
    </location>
</feature>
<keyword evidence="4" id="KW-0249">Electron transport</keyword>
<comment type="caution">
    <text evidence="9">The sequence shown here is derived from an EMBL/GenBank/DDBJ whole genome shotgun (WGS) entry which is preliminary data.</text>
</comment>
<dbReference type="Proteomes" id="UP000216225">
    <property type="component" value="Unassembled WGS sequence"/>
</dbReference>
<evidence type="ECO:0000256" key="7">
    <source>
        <dbReference type="SAM" id="SignalP"/>
    </source>
</evidence>
<dbReference type="EMBL" id="NKDB02000002">
    <property type="protein sequence ID" value="RKJ96754.1"/>
    <property type="molecule type" value="Genomic_DNA"/>
</dbReference>
<dbReference type="InterPro" id="IPR002327">
    <property type="entry name" value="Cyt_c_1A/1B"/>
</dbReference>
<evidence type="ECO:0000259" key="8">
    <source>
        <dbReference type="PROSITE" id="PS51007"/>
    </source>
</evidence>
<proteinExistence type="predicted"/>